<dbReference type="PANTHER" id="PTHR31480">
    <property type="entry name" value="BIFUNCTIONAL LYCOPENE CYCLASE/PHYTOENE SYNTHASE"/>
    <property type="match status" value="1"/>
</dbReference>
<dbReference type="Gene3D" id="1.10.600.10">
    <property type="entry name" value="Farnesyl Diphosphate Synthase"/>
    <property type="match status" value="1"/>
</dbReference>
<protein>
    <submittedName>
        <fullName evidence="1">Squalene/phytoene synthase family protein</fullName>
    </submittedName>
</protein>
<dbReference type="RefSeq" id="WP_059038139.1">
    <property type="nucleotide sequence ID" value="NZ_JAADZU010000045.1"/>
</dbReference>
<dbReference type="SUPFAM" id="SSF48576">
    <property type="entry name" value="Terpenoid synthases"/>
    <property type="match status" value="1"/>
</dbReference>
<dbReference type="SFLD" id="SFLDG01018">
    <property type="entry name" value="Squalene/Phytoene_Synthase_Lik"/>
    <property type="match status" value="1"/>
</dbReference>
<organism evidence="1 2">
    <name type="scientific">Gordonia desulfuricans</name>
    <dbReference type="NCBI Taxonomy" id="89051"/>
    <lineage>
        <taxon>Bacteria</taxon>
        <taxon>Bacillati</taxon>
        <taxon>Actinomycetota</taxon>
        <taxon>Actinomycetes</taxon>
        <taxon>Mycobacteriales</taxon>
        <taxon>Gordoniaceae</taxon>
        <taxon>Gordonia</taxon>
    </lineage>
</organism>
<dbReference type="InterPro" id="IPR008949">
    <property type="entry name" value="Isoprenoid_synthase_dom_sf"/>
</dbReference>
<evidence type="ECO:0000313" key="2">
    <source>
        <dbReference type="Proteomes" id="UP000466307"/>
    </source>
</evidence>
<dbReference type="SFLD" id="SFLDS00005">
    <property type="entry name" value="Isoprenoid_Synthase_Type_I"/>
    <property type="match status" value="1"/>
</dbReference>
<dbReference type="SFLD" id="SFLDG01212">
    <property type="entry name" value="Phytoene_synthase_like"/>
    <property type="match status" value="1"/>
</dbReference>
<dbReference type="EMBL" id="JAADZU010000045">
    <property type="protein sequence ID" value="NDK90747.1"/>
    <property type="molecule type" value="Genomic_DNA"/>
</dbReference>
<name>A0A7K3LT83_9ACTN</name>
<dbReference type="Proteomes" id="UP000466307">
    <property type="component" value="Unassembled WGS sequence"/>
</dbReference>
<dbReference type="GO" id="GO:0004311">
    <property type="term" value="F:geranylgeranyl diphosphate synthase activity"/>
    <property type="evidence" value="ECO:0007669"/>
    <property type="project" value="InterPro"/>
</dbReference>
<dbReference type="AlphaFoldDB" id="A0A7K3LT83"/>
<comment type="caution">
    <text evidence="1">The sequence shown here is derived from an EMBL/GenBank/DDBJ whole genome shotgun (WGS) entry which is preliminary data.</text>
</comment>
<keyword evidence="2" id="KW-1185">Reference proteome</keyword>
<accession>A0A7K3LT83</accession>
<gene>
    <name evidence="1" type="ORF">GYA93_14320</name>
</gene>
<evidence type="ECO:0000313" key="1">
    <source>
        <dbReference type="EMBL" id="NDK90747.1"/>
    </source>
</evidence>
<dbReference type="InterPro" id="IPR002060">
    <property type="entry name" value="Squ/phyt_synthse"/>
</dbReference>
<reference evidence="1 2" key="1">
    <citation type="submission" date="2020-01" db="EMBL/GenBank/DDBJ databases">
        <title>Investigation of new actinobacteria for the biodesulphurisation of diesel fuel.</title>
        <authorList>
            <person name="Athi Narayanan S.M."/>
        </authorList>
    </citation>
    <scope>NUCLEOTIDE SEQUENCE [LARGE SCALE GENOMIC DNA]</scope>
    <source>
        <strain evidence="1 2">213E</strain>
    </source>
</reference>
<dbReference type="InterPro" id="IPR044843">
    <property type="entry name" value="Trans_IPPS_bact-type"/>
</dbReference>
<sequence length="305" mass="32891">MGLRRTRVDHARPADRYDAVADASAALVIRSYSSSFGLASGLLAPQIRGDVRNIYALVRVADEIVDAPRPDQDAAQRRLALDHLEAQTLDAIGSGASTNLIVHAFARTARRTGIDGSLITPFFASMRADLDPQPHDTASLQSYIHGSAEVIGLMCLRVFVAELPEPETVYRELSEGARRLGAGFQKVNFLRDLGVDGTDLGRGYLVDLDPADPDEAVWRAWLDDVDADLAAAATIIPRLPADSRIAVCVAHDLFAELSARLRATPARVAARRRVRVSGPVKLRIAARVVFRGGMPVESVGGVGKR</sequence>
<dbReference type="Pfam" id="PF00494">
    <property type="entry name" value="SQS_PSY"/>
    <property type="match status" value="1"/>
</dbReference>
<proteinExistence type="predicted"/>